<dbReference type="AlphaFoldDB" id="A0A0E9VKC2"/>
<accession>A0A0E9VKC2</accession>
<proteinExistence type="predicted"/>
<sequence>MFAFNEMKTVHFLSTFLTHYPGGSGTMQQ</sequence>
<reference evidence="1" key="1">
    <citation type="submission" date="2014-11" db="EMBL/GenBank/DDBJ databases">
        <authorList>
            <person name="Amaro Gonzalez C."/>
        </authorList>
    </citation>
    <scope>NUCLEOTIDE SEQUENCE</scope>
</reference>
<evidence type="ECO:0000313" key="1">
    <source>
        <dbReference type="EMBL" id="JAH78507.1"/>
    </source>
</evidence>
<dbReference type="EMBL" id="GBXM01030070">
    <property type="protein sequence ID" value="JAH78507.1"/>
    <property type="molecule type" value="Transcribed_RNA"/>
</dbReference>
<dbReference type="EMBL" id="GBXM01050532">
    <property type="protein sequence ID" value="JAH58045.1"/>
    <property type="molecule type" value="Transcribed_RNA"/>
</dbReference>
<name>A0A0E9VKC2_ANGAN</name>
<reference evidence="1" key="2">
    <citation type="journal article" date="2015" name="Fish Shellfish Immunol.">
        <title>Early steps in the European eel (Anguilla anguilla)-Vibrio vulnificus interaction in the gills: Role of the RtxA13 toxin.</title>
        <authorList>
            <person name="Callol A."/>
            <person name="Pajuelo D."/>
            <person name="Ebbesson L."/>
            <person name="Teles M."/>
            <person name="MacKenzie S."/>
            <person name="Amaro C."/>
        </authorList>
    </citation>
    <scope>NUCLEOTIDE SEQUENCE</scope>
</reference>
<protein>
    <submittedName>
        <fullName evidence="1">Uncharacterized protein</fullName>
    </submittedName>
</protein>
<organism evidence="1">
    <name type="scientific">Anguilla anguilla</name>
    <name type="common">European freshwater eel</name>
    <name type="synonym">Muraena anguilla</name>
    <dbReference type="NCBI Taxonomy" id="7936"/>
    <lineage>
        <taxon>Eukaryota</taxon>
        <taxon>Metazoa</taxon>
        <taxon>Chordata</taxon>
        <taxon>Craniata</taxon>
        <taxon>Vertebrata</taxon>
        <taxon>Euteleostomi</taxon>
        <taxon>Actinopterygii</taxon>
        <taxon>Neopterygii</taxon>
        <taxon>Teleostei</taxon>
        <taxon>Anguilliformes</taxon>
        <taxon>Anguillidae</taxon>
        <taxon>Anguilla</taxon>
    </lineage>
</organism>